<sequence length="253" mass="28350">MAPICEGNTQNKLIDCDGGFCGYYKSQRANGELVEGVDVECSPQSDVFAPFDGELYFWRPFGNRADHQCADEGVRIEGTGQWQGYHVHISSIALDLYGGKVRKGEKIGTAKDRRCVDGIDGDPYLRFQLYNKGRAIDPTYHLQECMCTGQICESNRHNHLLGPPFKHDSRYNGVRGWDIKCPMVSDEGTSGARYRDKVIGRQRVVQGEPIATRLDCENSPDSIFMEVRYRGDVVNISDMISGSSCKKPDFPPH</sequence>
<reference evidence="9" key="1">
    <citation type="submission" date="2017-02" db="UniProtKB">
        <authorList>
            <consortium name="WormBaseParasite"/>
        </authorList>
    </citation>
    <scope>IDENTIFICATION</scope>
</reference>
<dbReference type="Pfam" id="PF01551">
    <property type="entry name" value="Peptidase_M23"/>
    <property type="match status" value="1"/>
</dbReference>
<comment type="similarity">
    <text evidence="5">Belongs to the LECT2/MIM-1 family.</text>
</comment>
<evidence type="ECO:0000256" key="3">
    <source>
        <dbReference type="ARBA" id="ARBA00022833"/>
    </source>
</evidence>
<dbReference type="EMBL" id="UYRR01034656">
    <property type="protein sequence ID" value="VDK61777.1"/>
    <property type="molecule type" value="Genomic_DNA"/>
</dbReference>
<keyword evidence="4" id="KW-1015">Disulfide bond</keyword>
<keyword evidence="1" id="KW-0479">Metal-binding</keyword>
<proteinExistence type="inferred from homology"/>
<feature type="domain" description="M23ase beta-sheet core" evidence="6">
    <location>
        <begin position="35"/>
        <end position="138"/>
    </location>
</feature>
<dbReference type="Proteomes" id="UP000267096">
    <property type="component" value="Unassembled WGS sequence"/>
</dbReference>
<evidence type="ECO:0000313" key="7">
    <source>
        <dbReference type="EMBL" id="VDK61777.1"/>
    </source>
</evidence>
<reference evidence="7 8" key="2">
    <citation type="submission" date="2018-11" db="EMBL/GenBank/DDBJ databases">
        <authorList>
            <consortium name="Pathogen Informatics"/>
        </authorList>
    </citation>
    <scope>NUCLEOTIDE SEQUENCE [LARGE SCALE GENOMIC DNA]</scope>
</reference>
<protein>
    <submittedName>
        <fullName evidence="9">Peptidase_M23 domain-containing protein</fullName>
    </submittedName>
</protein>
<dbReference type="PANTHER" id="PTHR11329:SF0">
    <property type="entry name" value="LEUKOCYTE CELL-DERIVED CHEMOTAXIN-2"/>
    <property type="match status" value="1"/>
</dbReference>
<accession>A0A0M3KBV1</accession>
<keyword evidence="2" id="KW-0732">Signal</keyword>
<dbReference type="PANTHER" id="PTHR11329">
    <property type="entry name" value="LEUKOCYTE CELL-DERIVED CHEMOTAXIN 2"/>
    <property type="match status" value="1"/>
</dbReference>
<keyword evidence="8" id="KW-1185">Reference proteome</keyword>
<organism evidence="9">
    <name type="scientific">Anisakis simplex</name>
    <name type="common">Herring worm</name>
    <dbReference type="NCBI Taxonomy" id="6269"/>
    <lineage>
        <taxon>Eukaryota</taxon>
        <taxon>Metazoa</taxon>
        <taxon>Ecdysozoa</taxon>
        <taxon>Nematoda</taxon>
        <taxon>Chromadorea</taxon>
        <taxon>Rhabditida</taxon>
        <taxon>Spirurina</taxon>
        <taxon>Ascaridomorpha</taxon>
        <taxon>Ascaridoidea</taxon>
        <taxon>Anisakidae</taxon>
        <taxon>Anisakis</taxon>
        <taxon>Anisakis simplex complex</taxon>
    </lineage>
</organism>
<evidence type="ECO:0000313" key="8">
    <source>
        <dbReference type="Proteomes" id="UP000267096"/>
    </source>
</evidence>
<dbReference type="InterPro" id="IPR008663">
    <property type="entry name" value="LECT2"/>
</dbReference>
<dbReference type="WBParaSite" id="ASIM_0001844801-mRNA-1">
    <property type="protein sequence ID" value="ASIM_0001844801-mRNA-1"/>
    <property type="gene ID" value="ASIM_0001844801"/>
</dbReference>
<dbReference type="InterPro" id="IPR011055">
    <property type="entry name" value="Dup_hybrid_motif"/>
</dbReference>
<evidence type="ECO:0000259" key="6">
    <source>
        <dbReference type="Pfam" id="PF01551"/>
    </source>
</evidence>
<name>A0A0M3KBV1_ANISI</name>
<evidence type="ECO:0000256" key="5">
    <source>
        <dbReference type="ARBA" id="ARBA00024361"/>
    </source>
</evidence>
<evidence type="ECO:0000313" key="9">
    <source>
        <dbReference type="WBParaSite" id="ASIM_0001844801-mRNA-1"/>
    </source>
</evidence>
<evidence type="ECO:0000256" key="4">
    <source>
        <dbReference type="ARBA" id="ARBA00023157"/>
    </source>
</evidence>
<dbReference type="AlphaFoldDB" id="A0A0M3KBV1"/>
<dbReference type="SUPFAM" id="SSF51261">
    <property type="entry name" value="Duplicated hybrid motif"/>
    <property type="match status" value="1"/>
</dbReference>
<evidence type="ECO:0000256" key="2">
    <source>
        <dbReference type="ARBA" id="ARBA00022729"/>
    </source>
</evidence>
<dbReference type="InterPro" id="IPR016047">
    <property type="entry name" value="M23ase_b-sheet_dom"/>
</dbReference>
<gene>
    <name evidence="7" type="ORF">ASIM_LOCUS17849</name>
</gene>
<evidence type="ECO:0000256" key="1">
    <source>
        <dbReference type="ARBA" id="ARBA00022723"/>
    </source>
</evidence>
<keyword evidence="3" id="KW-0862">Zinc</keyword>
<dbReference type="OrthoDB" id="5911921at2759"/>
<dbReference type="Gene3D" id="2.70.70.10">
    <property type="entry name" value="Glucose Permease (Domain IIA)"/>
    <property type="match status" value="1"/>
</dbReference>
<dbReference type="GO" id="GO:0046872">
    <property type="term" value="F:metal ion binding"/>
    <property type="evidence" value="ECO:0007669"/>
    <property type="project" value="UniProtKB-KW"/>
</dbReference>